<keyword evidence="1" id="KW-1133">Transmembrane helix</keyword>
<dbReference type="Proteomes" id="UP000177797">
    <property type="component" value="Unassembled WGS sequence"/>
</dbReference>
<proteinExistence type="predicted"/>
<accession>A0A1G2NEA2</accession>
<feature type="transmembrane region" description="Helical" evidence="1">
    <location>
        <begin position="33"/>
        <end position="53"/>
    </location>
</feature>
<comment type="caution">
    <text evidence="2">The sequence shown here is derived from an EMBL/GenBank/DDBJ whole genome shotgun (WGS) entry which is preliminary data.</text>
</comment>
<evidence type="ECO:0000313" key="3">
    <source>
        <dbReference type="Proteomes" id="UP000177797"/>
    </source>
</evidence>
<dbReference type="EMBL" id="MHSA01000012">
    <property type="protein sequence ID" value="OHA34393.1"/>
    <property type="molecule type" value="Genomic_DNA"/>
</dbReference>
<sequence length="59" mass="6361">MFGVASLTFAWGVYVFLANLDNEEKRKEGGWAMLWGVLGMAIMLGAKGIVAVIKETIGV</sequence>
<keyword evidence="1" id="KW-0812">Transmembrane</keyword>
<evidence type="ECO:0000313" key="2">
    <source>
        <dbReference type="EMBL" id="OHA34393.1"/>
    </source>
</evidence>
<name>A0A1G2NEA2_9BACT</name>
<organism evidence="2 3">
    <name type="scientific">Candidatus Taylorbacteria bacterium RIFCSPLOWO2_01_FULL_48_100</name>
    <dbReference type="NCBI Taxonomy" id="1802322"/>
    <lineage>
        <taxon>Bacteria</taxon>
        <taxon>Candidatus Tayloriibacteriota</taxon>
    </lineage>
</organism>
<reference evidence="2 3" key="1">
    <citation type="journal article" date="2016" name="Nat. Commun.">
        <title>Thousands of microbial genomes shed light on interconnected biogeochemical processes in an aquifer system.</title>
        <authorList>
            <person name="Anantharaman K."/>
            <person name="Brown C.T."/>
            <person name="Hug L.A."/>
            <person name="Sharon I."/>
            <person name="Castelle C.J."/>
            <person name="Probst A.J."/>
            <person name="Thomas B.C."/>
            <person name="Singh A."/>
            <person name="Wilkins M.J."/>
            <person name="Karaoz U."/>
            <person name="Brodie E.L."/>
            <person name="Williams K.H."/>
            <person name="Hubbard S.S."/>
            <person name="Banfield J.F."/>
        </authorList>
    </citation>
    <scope>NUCLEOTIDE SEQUENCE [LARGE SCALE GENOMIC DNA]</scope>
</reference>
<dbReference type="AlphaFoldDB" id="A0A1G2NEA2"/>
<evidence type="ECO:0000256" key="1">
    <source>
        <dbReference type="SAM" id="Phobius"/>
    </source>
</evidence>
<protein>
    <submittedName>
        <fullName evidence="2">Uncharacterized protein</fullName>
    </submittedName>
</protein>
<gene>
    <name evidence="2" type="ORF">A2938_00890</name>
</gene>
<keyword evidence="1" id="KW-0472">Membrane</keyword>